<evidence type="ECO:0000256" key="4">
    <source>
        <dbReference type="ARBA" id="ARBA00023136"/>
    </source>
</evidence>
<feature type="transmembrane region" description="Helical" evidence="5">
    <location>
        <begin position="48"/>
        <end position="66"/>
    </location>
</feature>
<evidence type="ECO:0000256" key="2">
    <source>
        <dbReference type="ARBA" id="ARBA00022692"/>
    </source>
</evidence>
<keyword evidence="2 5" id="KW-0812">Transmembrane</keyword>
<dbReference type="InterPro" id="IPR032808">
    <property type="entry name" value="DoxX"/>
</dbReference>
<evidence type="ECO:0000256" key="3">
    <source>
        <dbReference type="ARBA" id="ARBA00022989"/>
    </source>
</evidence>
<comment type="caution">
    <text evidence="6">The sequence shown here is derived from an EMBL/GenBank/DDBJ whole genome shotgun (WGS) entry which is preliminary data.</text>
</comment>
<gene>
    <name evidence="6" type="ORF">IF188_04525</name>
</gene>
<name>A0ABR8NJX3_9MICO</name>
<accession>A0ABR8NJX3</accession>
<sequence>MTTVPVRGAAGVVTTPARRTTPLRAALAAAVRAEAAVKAFLERWSIPALRVSLGLVFLVFGALKFLPGVSPIEALVVRTWDALSFGIVTGYPAMALTAAMESVVGILLVIGVFQRFALALLAVTFVGILSPLVFFTADLFTPAPTLTAQYILKDVVLVAAALVVASRALRSAPRPR</sequence>
<dbReference type="Pfam" id="PF07681">
    <property type="entry name" value="DoxX"/>
    <property type="match status" value="1"/>
</dbReference>
<dbReference type="Proteomes" id="UP000598426">
    <property type="component" value="Unassembled WGS sequence"/>
</dbReference>
<protein>
    <submittedName>
        <fullName evidence="6">DoxX family protein</fullName>
    </submittedName>
</protein>
<proteinExistence type="predicted"/>
<evidence type="ECO:0000256" key="5">
    <source>
        <dbReference type="SAM" id="Phobius"/>
    </source>
</evidence>
<evidence type="ECO:0000256" key="1">
    <source>
        <dbReference type="ARBA" id="ARBA00004141"/>
    </source>
</evidence>
<evidence type="ECO:0000313" key="6">
    <source>
        <dbReference type="EMBL" id="MBD3940968.1"/>
    </source>
</evidence>
<keyword evidence="4 5" id="KW-0472">Membrane</keyword>
<feature type="transmembrane region" description="Helical" evidence="5">
    <location>
        <begin position="86"/>
        <end position="109"/>
    </location>
</feature>
<comment type="subcellular location">
    <subcellularLocation>
        <location evidence="1">Membrane</location>
        <topology evidence="1">Multi-pass membrane protein</topology>
    </subcellularLocation>
</comment>
<keyword evidence="3 5" id="KW-1133">Transmembrane helix</keyword>
<evidence type="ECO:0000313" key="7">
    <source>
        <dbReference type="Proteomes" id="UP000598426"/>
    </source>
</evidence>
<reference evidence="6 7" key="1">
    <citation type="submission" date="2020-09" db="EMBL/GenBank/DDBJ databases">
        <title>Isolation and identification of active actinomycetes.</title>
        <authorList>
            <person name="Li X."/>
        </authorList>
    </citation>
    <scope>NUCLEOTIDE SEQUENCE [LARGE SCALE GENOMIC DNA]</scope>
    <source>
        <strain evidence="6 7">NEAU-LLC</strain>
    </source>
</reference>
<keyword evidence="7" id="KW-1185">Reference proteome</keyword>
<organism evidence="6 7">
    <name type="scientific">Microbacterium helvum</name>
    <dbReference type="NCBI Taxonomy" id="2773713"/>
    <lineage>
        <taxon>Bacteria</taxon>
        <taxon>Bacillati</taxon>
        <taxon>Actinomycetota</taxon>
        <taxon>Actinomycetes</taxon>
        <taxon>Micrococcales</taxon>
        <taxon>Microbacteriaceae</taxon>
        <taxon>Microbacterium</taxon>
    </lineage>
</organism>
<feature type="transmembrane region" description="Helical" evidence="5">
    <location>
        <begin position="149"/>
        <end position="169"/>
    </location>
</feature>
<feature type="transmembrane region" description="Helical" evidence="5">
    <location>
        <begin position="116"/>
        <end position="137"/>
    </location>
</feature>
<dbReference type="RefSeq" id="WP_191170594.1">
    <property type="nucleotide sequence ID" value="NZ_JACXZS010000002.1"/>
</dbReference>
<dbReference type="EMBL" id="JACXZS010000002">
    <property type="protein sequence ID" value="MBD3940968.1"/>
    <property type="molecule type" value="Genomic_DNA"/>
</dbReference>